<dbReference type="GO" id="GO:0055085">
    <property type="term" value="P:transmembrane transport"/>
    <property type="evidence" value="ECO:0007669"/>
    <property type="project" value="InterPro"/>
</dbReference>
<accession>A0A9X1F6X7</accession>
<evidence type="ECO:0000259" key="4">
    <source>
        <dbReference type="Pfam" id="PF21088"/>
    </source>
</evidence>
<feature type="transmembrane region" description="Helical" evidence="1">
    <location>
        <begin position="104"/>
        <end position="124"/>
    </location>
</feature>
<reference evidence="5" key="1">
    <citation type="submission" date="2021-04" db="EMBL/GenBank/DDBJ databases">
        <authorList>
            <person name="Pira H."/>
            <person name="Risdian C."/>
            <person name="Wink J."/>
        </authorList>
    </citation>
    <scope>NUCLEOTIDE SEQUENCE</scope>
    <source>
        <strain evidence="5">WHY3</strain>
    </source>
</reference>
<dbReference type="PANTHER" id="PTHR30347">
    <property type="entry name" value="POTASSIUM CHANNEL RELATED"/>
    <property type="match status" value="1"/>
</dbReference>
<dbReference type="InterPro" id="IPR049142">
    <property type="entry name" value="MS_channel_1st"/>
</dbReference>
<dbReference type="InterPro" id="IPR052702">
    <property type="entry name" value="MscS-like_channel"/>
</dbReference>
<evidence type="ECO:0000313" key="6">
    <source>
        <dbReference type="Proteomes" id="UP001138894"/>
    </source>
</evidence>
<feature type="domain" description="Mechanosensitive ion channel transmembrane helices 2/3" evidence="4">
    <location>
        <begin position="84"/>
        <end position="121"/>
    </location>
</feature>
<evidence type="ECO:0000256" key="1">
    <source>
        <dbReference type="SAM" id="Phobius"/>
    </source>
</evidence>
<feature type="domain" description="Mechanosensitive ion channel MscS" evidence="2">
    <location>
        <begin position="122"/>
        <end position="188"/>
    </location>
</feature>
<dbReference type="InterPro" id="IPR049278">
    <property type="entry name" value="MS_channel_C"/>
</dbReference>
<keyword evidence="1" id="KW-0812">Transmembrane</keyword>
<keyword evidence="6" id="KW-1185">Reference proteome</keyword>
<evidence type="ECO:0000259" key="2">
    <source>
        <dbReference type="Pfam" id="PF00924"/>
    </source>
</evidence>
<dbReference type="EMBL" id="JAGSPD010000003">
    <property type="protein sequence ID" value="MBV7268486.1"/>
    <property type="molecule type" value="Genomic_DNA"/>
</dbReference>
<keyword evidence="1" id="KW-1133">Transmembrane helix</keyword>
<organism evidence="5 6">
    <name type="scientific">Winogradskyella luteola</name>
    <dbReference type="NCBI Taxonomy" id="2828330"/>
    <lineage>
        <taxon>Bacteria</taxon>
        <taxon>Pseudomonadati</taxon>
        <taxon>Bacteroidota</taxon>
        <taxon>Flavobacteriia</taxon>
        <taxon>Flavobacteriales</taxon>
        <taxon>Flavobacteriaceae</taxon>
        <taxon>Winogradskyella</taxon>
    </lineage>
</organism>
<dbReference type="RefSeq" id="WP_218545040.1">
    <property type="nucleotide sequence ID" value="NZ_JAGSPD010000003.1"/>
</dbReference>
<feature type="transmembrane region" description="Helical" evidence="1">
    <location>
        <begin position="81"/>
        <end position="98"/>
    </location>
</feature>
<sequence>MIQDLSKIEEKITESSAWEKTKDFLRMHLDIGEDISISILDLLIIITAIAITTLLLKLVFKILTRNLTASNRDKFDVVFNYFRWLVYLIILLITLHSVGVNVTAVFAASAALLIGIGLALQTLFQDIISGVFILIDQSVQVGDIIEIEGKVGRVDEIKLRTTRAVTIDNKVLVIPNHLYLTNSLYNWTQNGTITRESVSVQVAYGSDVELVRKLLLQSASTHPNVIPEPEPMVIFTDFGESALKFRLVFTLNDSFKATFPKSDIRFEIDKLFRENNIKIPFPQRDIHIIETNKE</sequence>
<name>A0A9X1F6X7_9FLAO</name>
<dbReference type="Pfam" id="PF21088">
    <property type="entry name" value="MS_channel_1st"/>
    <property type="match status" value="1"/>
</dbReference>
<gene>
    <name evidence="5" type="ORF">KCG49_04665</name>
</gene>
<feature type="transmembrane region" description="Helical" evidence="1">
    <location>
        <begin position="35"/>
        <end position="60"/>
    </location>
</feature>
<dbReference type="Proteomes" id="UP001138894">
    <property type="component" value="Unassembled WGS sequence"/>
</dbReference>
<evidence type="ECO:0000259" key="3">
    <source>
        <dbReference type="Pfam" id="PF21082"/>
    </source>
</evidence>
<dbReference type="Pfam" id="PF00924">
    <property type="entry name" value="MS_channel_2nd"/>
    <property type="match status" value="1"/>
</dbReference>
<dbReference type="InterPro" id="IPR006685">
    <property type="entry name" value="MscS_channel_2nd"/>
</dbReference>
<keyword evidence="1" id="KW-0472">Membrane</keyword>
<comment type="caution">
    <text evidence="5">The sequence shown here is derived from an EMBL/GenBank/DDBJ whole genome shotgun (WGS) entry which is preliminary data.</text>
</comment>
<dbReference type="PANTHER" id="PTHR30347:SF1">
    <property type="entry name" value="MECHANOSENSITIVE CHANNEL MSCK"/>
    <property type="match status" value="1"/>
</dbReference>
<evidence type="ECO:0000313" key="5">
    <source>
        <dbReference type="EMBL" id="MBV7268486.1"/>
    </source>
</evidence>
<proteinExistence type="predicted"/>
<dbReference type="Pfam" id="PF21082">
    <property type="entry name" value="MS_channel_3rd"/>
    <property type="match status" value="1"/>
</dbReference>
<dbReference type="AlphaFoldDB" id="A0A9X1F6X7"/>
<dbReference type="GO" id="GO:0016020">
    <property type="term" value="C:membrane"/>
    <property type="evidence" value="ECO:0007669"/>
    <property type="project" value="InterPro"/>
</dbReference>
<protein>
    <submittedName>
        <fullName evidence="5">Mechanosensitive ion channel</fullName>
    </submittedName>
</protein>
<feature type="domain" description="Mechanosensitive ion channel MscS C-terminal" evidence="3">
    <location>
        <begin position="198"/>
        <end position="279"/>
    </location>
</feature>